<gene>
    <name evidence="6" type="ORF">D7I46_03385</name>
</gene>
<keyword evidence="3" id="KW-0788">Thiol protease</keyword>
<proteinExistence type="predicted"/>
<organism evidence="6 7">
    <name type="scientific">Lactococcus allomyrinae</name>
    <dbReference type="NCBI Taxonomy" id="2419773"/>
    <lineage>
        <taxon>Bacteria</taxon>
        <taxon>Bacillati</taxon>
        <taxon>Bacillota</taxon>
        <taxon>Bacilli</taxon>
        <taxon>Lactobacillales</taxon>
        <taxon>Streptococcaceae</taxon>
        <taxon>Lactococcus</taxon>
    </lineage>
</organism>
<dbReference type="NCBIfam" id="TIGR01076">
    <property type="entry name" value="sortase_fam"/>
    <property type="match status" value="2"/>
</dbReference>
<dbReference type="CDD" id="cd05827">
    <property type="entry name" value="Sortase_C"/>
    <property type="match status" value="1"/>
</dbReference>
<dbReference type="GO" id="GO:0008234">
    <property type="term" value="F:cysteine-type peptidase activity"/>
    <property type="evidence" value="ECO:0007669"/>
    <property type="project" value="UniProtKB-KW"/>
</dbReference>
<evidence type="ECO:0000256" key="5">
    <source>
        <dbReference type="SAM" id="Phobius"/>
    </source>
</evidence>
<dbReference type="InterPro" id="IPR042007">
    <property type="entry name" value="Sortase_A"/>
</dbReference>
<dbReference type="OrthoDB" id="1648028at2"/>
<evidence type="ECO:0000256" key="1">
    <source>
        <dbReference type="ARBA" id="ARBA00022670"/>
    </source>
</evidence>
<sequence>MNEIIFVIILFITTRKRGTMRKKKIPVLLIAAIVFIFVGIGALVYPIVGDYFANQQRSTAVAHYDNRLEKISKSDIEQKLKDAQEYNDNIFAQQQGEIAPYPNIKYKNTINLDGVMATLDIPAIDIKNMPVFHGTNELTLNDGLGHFQPSSVPIGGKNTRAVIAGHSGLQNQVLFTNVRNLQVGDIFYINVLKKKLAYQIQSMDEVLPSQVDKVKIIPGKDMVTLVTCTPPGINTYRLLVNGVRIPYSKAQKAKVTHRDLFSYTKVVIASLSLCALLFIVILILYRVLKGQYNQAVKMMNHGNIETSEKRLRRLFKAVKILFITLIIVMVGVLGFAIYGYTQIQHQRQMNSIDVGKTEQLSNYNLDKINRANYTESDVTSVGIGNYAEAKINFNQTVNDWGVGKIVIPSQQINLPILAGMNNDNLLNGAATYSVQQQLGKGNYVLLAHNIPNNKGESSPVLLGKINKLKKGDVIYASDFKNVYVYKVTTNQVVKETETQYIEQPQDRGGEAVITLIRCEGGMGTQFRRVVQGDLVKKESISQLNNQDLKALGMSRMASKLSSEIYTGPSYSSITVLGMKIAAAIINNPMQTLIPIVLLLMVPILFLNLL</sequence>
<accession>A0A387BNV7</accession>
<dbReference type="InterPro" id="IPR042002">
    <property type="entry name" value="Sortase_C"/>
</dbReference>
<dbReference type="Gene3D" id="2.40.260.10">
    <property type="entry name" value="Sortase"/>
    <property type="match status" value="2"/>
</dbReference>
<keyword evidence="5" id="KW-0812">Transmembrane</keyword>
<evidence type="ECO:0000256" key="2">
    <source>
        <dbReference type="ARBA" id="ARBA00022801"/>
    </source>
</evidence>
<dbReference type="CDD" id="cd06165">
    <property type="entry name" value="Sortase_A"/>
    <property type="match status" value="1"/>
</dbReference>
<dbReference type="InterPro" id="IPR023365">
    <property type="entry name" value="Sortase_dom-sf"/>
</dbReference>
<keyword evidence="2" id="KW-0378">Hydrolase</keyword>
<evidence type="ECO:0000256" key="4">
    <source>
        <dbReference type="PIRSR" id="PIRSR605754-1"/>
    </source>
</evidence>
<feature type="active site" description="Acyl-thioester intermediate" evidence="4">
    <location>
        <position position="518"/>
    </location>
</feature>
<dbReference type="GO" id="GO:0006508">
    <property type="term" value="P:proteolysis"/>
    <property type="evidence" value="ECO:0007669"/>
    <property type="project" value="UniProtKB-KW"/>
</dbReference>
<feature type="active site" description="Proton donor/acceptor" evidence="4">
    <location>
        <position position="448"/>
    </location>
</feature>
<reference evidence="6 7" key="1">
    <citation type="submission" date="2018-09" db="EMBL/GenBank/DDBJ databases">
        <title>Genome sequencing of strain 1JSPR-7.</title>
        <authorList>
            <person name="Heo J."/>
            <person name="Kim S.-J."/>
            <person name="Kwon S.-W."/>
        </authorList>
    </citation>
    <scope>NUCLEOTIDE SEQUENCE [LARGE SCALE GENOMIC DNA]</scope>
    <source>
        <strain evidence="6 7">1JSPR-7</strain>
    </source>
</reference>
<dbReference type="EMBL" id="CP032627">
    <property type="protein sequence ID" value="AYG00211.1"/>
    <property type="molecule type" value="Genomic_DNA"/>
</dbReference>
<dbReference type="InterPro" id="IPR005754">
    <property type="entry name" value="Sortase"/>
</dbReference>
<evidence type="ECO:0000256" key="3">
    <source>
        <dbReference type="ARBA" id="ARBA00022807"/>
    </source>
</evidence>
<dbReference type="AlphaFoldDB" id="A0A387BNV7"/>
<name>A0A387BNV7_9LACT</name>
<keyword evidence="5" id="KW-0472">Membrane</keyword>
<protein>
    <submittedName>
        <fullName evidence="6">Class A/C sortase</fullName>
    </submittedName>
</protein>
<keyword evidence="7" id="KW-1185">Reference proteome</keyword>
<dbReference type="Proteomes" id="UP000269374">
    <property type="component" value="Chromosome"/>
</dbReference>
<feature type="transmembrane region" description="Helical" evidence="5">
    <location>
        <begin position="266"/>
        <end position="288"/>
    </location>
</feature>
<dbReference type="KEGG" id="lact:D7I46_03385"/>
<feature type="transmembrane region" description="Helical" evidence="5">
    <location>
        <begin position="591"/>
        <end position="608"/>
    </location>
</feature>
<evidence type="ECO:0000313" key="7">
    <source>
        <dbReference type="Proteomes" id="UP000269374"/>
    </source>
</evidence>
<feature type="transmembrane region" description="Helical" evidence="5">
    <location>
        <begin position="320"/>
        <end position="340"/>
    </location>
</feature>
<evidence type="ECO:0000313" key="6">
    <source>
        <dbReference type="EMBL" id="AYG00211.1"/>
    </source>
</evidence>
<dbReference type="NCBIfam" id="NF033745">
    <property type="entry name" value="class_C_sortase"/>
    <property type="match status" value="1"/>
</dbReference>
<keyword evidence="1" id="KW-0645">Protease</keyword>
<feature type="transmembrane region" description="Helical" evidence="5">
    <location>
        <begin position="25"/>
        <end position="48"/>
    </location>
</feature>
<keyword evidence="5" id="KW-1133">Transmembrane helix</keyword>
<dbReference type="Pfam" id="PF04203">
    <property type="entry name" value="Sortase"/>
    <property type="match status" value="2"/>
</dbReference>
<dbReference type="SUPFAM" id="SSF63817">
    <property type="entry name" value="Sortase"/>
    <property type="match status" value="2"/>
</dbReference>